<reference evidence="3" key="1">
    <citation type="submission" date="2025-08" db="UniProtKB">
        <authorList>
            <consortium name="RefSeq"/>
        </authorList>
    </citation>
    <scope>IDENTIFICATION</scope>
    <source>
        <tissue evidence="3">Silk gland</tissue>
    </source>
</reference>
<name>A0A6J2JYI1_BOMMA</name>
<dbReference type="InterPro" id="IPR049352">
    <property type="entry name" value="Rost"/>
</dbReference>
<protein>
    <submittedName>
        <fullName evidence="3">Protein rolling stone-like</fullName>
    </submittedName>
</protein>
<feature type="transmembrane region" description="Helical" evidence="1">
    <location>
        <begin position="42"/>
        <end position="62"/>
    </location>
</feature>
<feature type="transmembrane region" description="Helical" evidence="1">
    <location>
        <begin position="150"/>
        <end position="168"/>
    </location>
</feature>
<feature type="transmembrane region" description="Helical" evidence="1">
    <location>
        <begin position="220"/>
        <end position="247"/>
    </location>
</feature>
<keyword evidence="1" id="KW-0472">Membrane</keyword>
<dbReference type="PANTHER" id="PTHR12242">
    <property type="entry name" value="OS02G0130600 PROTEIN-RELATED"/>
    <property type="match status" value="1"/>
</dbReference>
<evidence type="ECO:0000313" key="2">
    <source>
        <dbReference type="Proteomes" id="UP000504629"/>
    </source>
</evidence>
<dbReference type="OrthoDB" id="419711at2759"/>
<keyword evidence="1" id="KW-1133">Transmembrane helix</keyword>
<dbReference type="Proteomes" id="UP000504629">
    <property type="component" value="Unplaced"/>
</dbReference>
<feature type="transmembrane region" description="Helical" evidence="1">
    <location>
        <begin position="180"/>
        <end position="200"/>
    </location>
</feature>
<feature type="transmembrane region" description="Helical" evidence="1">
    <location>
        <begin position="117"/>
        <end position="138"/>
    </location>
</feature>
<dbReference type="GeneID" id="114246240"/>
<dbReference type="Pfam" id="PF21534">
    <property type="entry name" value="Rost"/>
    <property type="match status" value="1"/>
</dbReference>
<accession>A0A6J2JYI1</accession>
<dbReference type="PANTHER" id="PTHR12242:SF1">
    <property type="entry name" value="MYND-TYPE DOMAIN-CONTAINING PROTEIN"/>
    <property type="match status" value="1"/>
</dbReference>
<dbReference type="KEGG" id="bman:114246240"/>
<keyword evidence="2" id="KW-1185">Reference proteome</keyword>
<evidence type="ECO:0000256" key="1">
    <source>
        <dbReference type="SAM" id="Phobius"/>
    </source>
</evidence>
<proteinExistence type="predicted"/>
<dbReference type="RefSeq" id="XP_028034488.1">
    <property type="nucleotide sequence ID" value="XM_028178687.1"/>
</dbReference>
<feature type="transmembrane region" description="Helical" evidence="1">
    <location>
        <begin position="74"/>
        <end position="97"/>
    </location>
</feature>
<organism evidence="2 3">
    <name type="scientific">Bombyx mandarina</name>
    <name type="common">Wild silk moth</name>
    <name type="synonym">Wild silkworm</name>
    <dbReference type="NCBI Taxonomy" id="7092"/>
    <lineage>
        <taxon>Eukaryota</taxon>
        <taxon>Metazoa</taxon>
        <taxon>Ecdysozoa</taxon>
        <taxon>Arthropoda</taxon>
        <taxon>Hexapoda</taxon>
        <taxon>Insecta</taxon>
        <taxon>Pterygota</taxon>
        <taxon>Neoptera</taxon>
        <taxon>Endopterygota</taxon>
        <taxon>Lepidoptera</taxon>
        <taxon>Glossata</taxon>
        <taxon>Ditrysia</taxon>
        <taxon>Bombycoidea</taxon>
        <taxon>Bombycidae</taxon>
        <taxon>Bombycinae</taxon>
        <taxon>Bombyx</taxon>
    </lineage>
</organism>
<dbReference type="GO" id="GO:0016020">
    <property type="term" value="C:membrane"/>
    <property type="evidence" value="ECO:0007669"/>
    <property type="project" value="TreeGrafter"/>
</dbReference>
<evidence type="ECO:0000313" key="3">
    <source>
        <dbReference type="RefSeq" id="XP_028034488.1"/>
    </source>
</evidence>
<dbReference type="AlphaFoldDB" id="A0A6J2JYI1"/>
<keyword evidence="1" id="KW-0812">Transmembrane</keyword>
<sequence>MGRVKKYFKSEFQLSNFNLNHDAASDFYLSCYQSSRSSVPLLCVRTLVFLGSAGILMPSLILTSQSMTFGYWTIYLTHWGIILITITSGAALAVSLVSLKTGCIEASFVLPWYVKAYWVCFNITVPIAFFITIFYWSLLTKTEDEYAMDPVLDVFIHAVNAVLMLVLLMFSRHPVRCLHFYHPLLLGVVYLIFSIVYYYAGGTNPFGEPYVYPMLDWSNPGVAAITTVGSAIFIIIVHIIIVLLSVARDSLTRRFTKYPHSLDISNDLYH</sequence>
<gene>
    <name evidence="3" type="primary">LOC114246240</name>
</gene>